<dbReference type="EMBL" id="VSSQ01141073">
    <property type="protein sequence ID" value="MPN62688.1"/>
    <property type="molecule type" value="Genomic_DNA"/>
</dbReference>
<dbReference type="AlphaFoldDB" id="A0A645JG62"/>
<organism evidence="1">
    <name type="scientific">bioreactor metagenome</name>
    <dbReference type="NCBI Taxonomy" id="1076179"/>
    <lineage>
        <taxon>unclassified sequences</taxon>
        <taxon>metagenomes</taxon>
        <taxon>ecological metagenomes</taxon>
    </lineage>
</organism>
<evidence type="ECO:0000313" key="1">
    <source>
        <dbReference type="EMBL" id="MPN62688.1"/>
    </source>
</evidence>
<sequence>METGAKLCQQSLKLYTLPQPLFPNIPNCANPGIFAQSVAKLESLGYQEKYDIAHGLKRTMDWFAMNPITEYLPVQRNQAWHFDYDWEDRMIATGVAQPLN</sequence>
<protein>
    <submittedName>
        <fullName evidence="1">Uncharacterized protein</fullName>
    </submittedName>
</protein>
<name>A0A645JG62_9ZZZZ</name>
<gene>
    <name evidence="1" type="ORF">SDC9_210441</name>
</gene>
<comment type="caution">
    <text evidence="1">The sequence shown here is derived from an EMBL/GenBank/DDBJ whole genome shotgun (WGS) entry which is preliminary data.</text>
</comment>
<proteinExistence type="predicted"/>
<reference evidence="1" key="1">
    <citation type="submission" date="2019-08" db="EMBL/GenBank/DDBJ databases">
        <authorList>
            <person name="Kucharzyk K."/>
            <person name="Murdoch R.W."/>
            <person name="Higgins S."/>
            <person name="Loffler F."/>
        </authorList>
    </citation>
    <scope>NUCLEOTIDE SEQUENCE</scope>
</reference>
<accession>A0A645JG62</accession>